<dbReference type="InterPro" id="IPR001753">
    <property type="entry name" value="Enoyl-CoA_hydra/iso"/>
</dbReference>
<gene>
    <name evidence="3" type="ORF">ACFSJD_28150</name>
</gene>
<dbReference type="EMBL" id="JBHUCO010000034">
    <property type="protein sequence ID" value="MFD1521402.1"/>
    <property type="molecule type" value="Genomic_DNA"/>
</dbReference>
<evidence type="ECO:0000256" key="1">
    <source>
        <dbReference type="ARBA" id="ARBA00005254"/>
    </source>
</evidence>
<reference evidence="4" key="1">
    <citation type="journal article" date="2019" name="Int. J. Syst. Evol. Microbiol.">
        <title>The Global Catalogue of Microorganisms (GCM) 10K type strain sequencing project: providing services to taxonomists for standard genome sequencing and annotation.</title>
        <authorList>
            <consortium name="The Broad Institute Genomics Platform"/>
            <consortium name="The Broad Institute Genome Sequencing Center for Infectious Disease"/>
            <person name="Wu L."/>
            <person name="Ma J."/>
        </authorList>
    </citation>
    <scope>NUCLEOTIDE SEQUENCE [LARGE SCALE GENOMIC DNA]</scope>
    <source>
        <strain evidence="4">CCM 7043</strain>
    </source>
</reference>
<organism evidence="3 4">
    <name type="scientific">Pseudonocardia yunnanensis</name>
    <dbReference type="NCBI Taxonomy" id="58107"/>
    <lineage>
        <taxon>Bacteria</taxon>
        <taxon>Bacillati</taxon>
        <taxon>Actinomycetota</taxon>
        <taxon>Actinomycetes</taxon>
        <taxon>Pseudonocardiales</taxon>
        <taxon>Pseudonocardiaceae</taxon>
        <taxon>Pseudonocardia</taxon>
    </lineage>
</organism>
<sequence>MTTQEKTGLSDADLIEDGVLVRRELDGPIAVLTLQSRPHNLLDPALTVQLTDALRWVTTSGARAAVLRSGLRNFSAGADLDRMLADTRGTDGVLDWPTLDLLRAFDGTPVPIVAAVHGICVGGGLELALASDIIIATESAKIGSVEGGVGLHPLMGGIQRVAQRAGAARAKEMAMLARRYDARTLERWNVINRVVGDEQLDVAALALARELAGGPTVAIGATKKLVSIAISEGITAADEAMAELQRPIFRSEDFVTGVNSFKQNGPGLARFEGK</sequence>
<dbReference type="CDD" id="cd06558">
    <property type="entry name" value="crotonase-like"/>
    <property type="match status" value="1"/>
</dbReference>
<dbReference type="Gene3D" id="3.90.226.10">
    <property type="entry name" value="2-enoyl-CoA Hydratase, Chain A, domain 1"/>
    <property type="match status" value="1"/>
</dbReference>
<comment type="similarity">
    <text evidence="1 2">Belongs to the enoyl-CoA hydratase/isomerase family.</text>
</comment>
<protein>
    <submittedName>
        <fullName evidence="3">Enoyl-CoA hydratase/isomerase family protein</fullName>
    </submittedName>
</protein>
<dbReference type="PANTHER" id="PTHR11941:SF54">
    <property type="entry name" value="ENOYL-COA HYDRATASE, MITOCHONDRIAL"/>
    <property type="match status" value="1"/>
</dbReference>
<dbReference type="InterPro" id="IPR029045">
    <property type="entry name" value="ClpP/crotonase-like_dom_sf"/>
</dbReference>
<dbReference type="PANTHER" id="PTHR11941">
    <property type="entry name" value="ENOYL-COA HYDRATASE-RELATED"/>
    <property type="match status" value="1"/>
</dbReference>
<proteinExistence type="inferred from homology"/>
<comment type="caution">
    <text evidence="3">The sequence shown here is derived from an EMBL/GenBank/DDBJ whole genome shotgun (WGS) entry which is preliminary data.</text>
</comment>
<dbReference type="InterPro" id="IPR018376">
    <property type="entry name" value="Enoyl-CoA_hyd/isom_CS"/>
</dbReference>
<dbReference type="SUPFAM" id="SSF52096">
    <property type="entry name" value="ClpP/crotonase"/>
    <property type="match status" value="1"/>
</dbReference>
<evidence type="ECO:0000256" key="2">
    <source>
        <dbReference type="RuleBase" id="RU003707"/>
    </source>
</evidence>
<evidence type="ECO:0000313" key="3">
    <source>
        <dbReference type="EMBL" id="MFD1521402.1"/>
    </source>
</evidence>
<evidence type="ECO:0000313" key="4">
    <source>
        <dbReference type="Proteomes" id="UP001597114"/>
    </source>
</evidence>
<dbReference type="Pfam" id="PF00378">
    <property type="entry name" value="ECH_1"/>
    <property type="match status" value="1"/>
</dbReference>
<dbReference type="PROSITE" id="PS00166">
    <property type="entry name" value="ENOYL_COA_HYDRATASE"/>
    <property type="match status" value="1"/>
</dbReference>
<dbReference type="RefSeq" id="WP_344724486.1">
    <property type="nucleotide sequence ID" value="NZ_BAAAUS010000025.1"/>
</dbReference>
<name>A0ABW4F3B8_9PSEU</name>
<keyword evidence="4" id="KW-1185">Reference proteome</keyword>
<accession>A0ABW4F3B8</accession>
<dbReference type="Proteomes" id="UP001597114">
    <property type="component" value="Unassembled WGS sequence"/>
</dbReference>